<dbReference type="InterPro" id="IPR036249">
    <property type="entry name" value="Thioredoxin-like_sf"/>
</dbReference>
<sequence length="196" mass="22688">MLKFIYDYNCPFCYSEIPMIKRFLSEGVTIEYIPWTMPEDADPPAKPEGYKETAKEALATMMAELELPYRPMRKTDTTLAHEAGFYVAELSPEKQWAYHEAAFRARFGEGKDLADPKVIDEILTGLNLNLQDFHEKKESGTYKRSLLQKYEYVAKEKIWTIPSFQGKGGTIQVHHFKDLPRYEDVKSLLSMETESP</sequence>
<keyword evidence="3" id="KW-1185">Reference proteome</keyword>
<feature type="domain" description="DSBA-like thioredoxin" evidence="1">
    <location>
        <begin position="2"/>
        <end position="150"/>
    </location>
</feature>
<reference evidence="2" key="1">
    <citation type="journal article" date="2023" name="Int. J. Syst. Evol. Microbiol.">
        <title>Collibacillus ludicampi gen. nov., sp. nov., a new soil bacterium of the family Alicyclobacillaceae.</title>
        <authorList>
            <person name="Jojima T."/>
            <person name="Ioku Y."/>
            <person name="Fukuta Y."/>
            <person name="Shirasaka N."/>
            <person name="Matsumura Y."/>
            <person name="Mori M."/>
        </authorList>
    </citation>
    <scope>NUCLEOTIDE SEQUENCE</scope>
    <source>
        <strain evidence="2">TP075</strain>
    </source>
</reference>
<dbReference type="GO" id="GO:0016491">
    <property type="term" value="F:oxidoreductase activity"/>
    <property type="evidence" value="ECO:0007669"/>
    <property type="project" value="InterPro"/>
</dbReference>
<dbReference type="RefSeq" id="WP_282201254.1">
    <property type="nucleotide sequence ID" value="NZ_BOQE01000001.1"/>
</dbReference>
<dbReference type="AlphaFoldDB" id="A0AAV4LKJ0"/>
<comment type="caution">
    <text evidence="2">The sequence shown here is derived from an EMBL/GenBank/DDBJ whole genome shotgun (WGS) entry which is preliminary data.</text>
</comment>
<dbReference type="SUPFAM" id="SSF52833">
    <property type="entry name" value="Thioredoxin-like"/>
    <property type="match status" value="1"/>
</dbReference>
<accession>A0AAV4LKJ0</accession>
<dbReference type="InterPro" id="IPR001853">
    <property type="entry name" value="DSBA-like_thioredoxin_dom"/>
</dbReference>
<evidence type="ECO:0000313" key="2">
    <source>
        <dbReference type="EMBL" id="GIM48367.1"/>
    </source>
</evidence>
<organism evidence="2 3">
    <name type="scientific">Collibacillus ludicampi</name>
    <dbReference type="NCBI Taxonomy" id="2771369"/>
    <lineage>
        <taxon>Bacteria</taxon>
        <taxon>Bacillati</taxon>
        <taxon>Bacillota</taxon>
        <taxon>Bacilli</taxon>
        <taxon>Bacillales</taxon>
        <taxon>Alicyclobacillaceae</taxon>
        <taxon>Collibacillus</taxon>
    </lineage>
</organism>
<dbReference type="Pfam" id="PF01323">
    <property type="entry name" value="DSBA"/>
    <property type="match status" value="1"/>
</dbReference>
<gene>
    <name evidence="2" type="ORF">DNHGIG_39160</name>
</gene>
<name>A0AAV4LKJ0_9BACL</name>
<dbReference type="Proteomes" id="UP001057291">
    <property type="component" value="Unassembled WGS sequence"/>
</dbReference>
<evidence type="ECO:0000259" key="1">
    <source>
        <dbReference type="Pfam" id="PF01323"/>
    </source>
</evidence>
<evidence type="ECO:0000313" key="3">
    <source>
        <dbReference type="Proteomes" id="UP001057291"/>
    </source>
</evidence>
<protein>
    <recommendedName>
        <fullName evidence="1">DSBA-like thioredoxin domain-containing protein</fullName>
    </recommendedName>
</protein>
<dbReference type="EMBL" id="BOQE01000001">
    <property type="protein sequence ID" value="GIM48367.1"/>
    <property type="molecule type" value="Genomic_DNA"/>
</dbReference>
<dbReference type="Gene3D" id="3.40.30.10">
    <property type="entry name" value="Glutaredoxin"/>
    <property type="match status" value="1"/>
</dbReference>
<proteinExistence type="predicted"/>